<keyword evidence="1" id="KW-0378">Hydrolase</keyword>
<protein>
    <submittedName>
        <fullName evidence="3">RNA 2',3'-cyclic phosphodiesterase</fullName>
    </submittedName>
</protein>
<name>A0A418XRQ0_9BURK</name>
<dbReference type="Gene3D" id="3.90.1140.10">
    <property type="entry name" value="Cyclic phosphodiesterase"/>
    <property type="match status" value="1"/>
</dbReference>
<accession>A0A418XRQ0</accession>
<keyword evidence="4" id="KW-1185">Reference proteome</keyword>
<dbReference type="InterPro" id="IPR004175">
    <property type="entry name" value="RNA_CPDase"/>
</dbReference>
<evidence type="ECO:0000313" key="4">
    <source>
        <dbReference type="Proteomes" id="UP000284006"/>
    </source>
</evidence>
<dbReference type="Proteomes" id="UP000284006">
    <property type="component" value="Unassembled WGS sequence"/>
</dbReference>
<dbReference type="Pfam" id="PF02834">
    <property type="entry name" value="LigT_PEase"/>
    <property type="match status" value="1"/>
</dbReference>
<sequence>MHGDPQARLFIALWPDAQVRHALREWRDAWQWPRGSSPVKPERLHMTLHFLGSVSVGRILELREALSRVRSEAFELEFGVQKLWPHGIAVMEPLSAPEQLLRLHQDTGAALESLRMPVEERVYKPHVTLARRAVKAEVPEPGPALKWAVDGFALMESAASGYTVVEQFR</sequence>
<proteinExistence type="predicted"/>
<dbReference type="EMBL" id="QYUP01000119">
    <property type="protein sequence ID" value="RJG15219.1"/>
    <property type="molecule type" value="Genomic_DNA"/>
</dbReference>
<reference evidence="3 4" key="1">
    <citation type="submission" date="2018-09" db="EMBL/GenBank/DDBJ databases">
        <authorList>
            <person name="Zhu H."/>
        </authorList>
    </citation>
    <scope>NUCLEOTIDE SEQUENCE [LARGE SCALE GENOMIC DNA]</scope>
    <source>
        <strain evidence="3 4">K1S02-61</strain>
    </source>
</reference>
<comment type="caution">
    <text evidence="3">The sequence shown here is derived from an EMBL/GenBank/DDBJ whole genome shotgun (WGS) entry which is preliminary data.</text>
</comment>
<dbReference type="PANTHER" id="PTHR35561">
    <property type="entry name" value="RNA 2',3'-CYCLIC PHOSPHODIESTERASE"/>
    <property type="match status" value="1"/>
</dbReference>
<evidence type="ECO:0000313" key="3">
    <source>
        <dbReference type="EMBL" id="RJG15219.1"/>
    </source>
</evidence>
<dbReference type="RefSeq" id="WP_119811333.1">
    <property type="nucleotide sequence ID" value="NZ_QYUP01000119.1"/>
</dbReference>
<dbReference type="NCBIfam" id="TIGR02258">
    <property type="entry name" value="2_5_ligase"/>
    <property type="match status" value="1"/>
</dbReference>
<dbReference type="PANTHER" id="PTHR35561:SF1">
    <property type="entry name" value="RNA 2',3'-CYCLIC PHOSPHODIESTERASE"/>
    <property type="match status" value="1"/>
</dbReference>
<dbReference type="GO" id="GO:0008664">
    <property type="term" value="F:RNA 2',3'-cyclic 3'-phosphodiesterase activity"/>
    <property type="evidence" value="ECO:0007669"/>
    <property type="project" value="InterPro"/>
</dbReference>
<dbReference type="InterPro" id="IPR014051">
    <property type="entry name" value="Phosphoesterase_HXTX"/>
</dbReference>
<dbReference type="GO" id="GO:0004113">
    <property type="term" value="F:2',3'-cyclic-nucleotide 3'-phosphodiesterase activity"/>
    <property type="evidence" value="ECO:0007669"/>
    <property type="project" value="InterPro"/>
</dbReference>
<evidence type="ECO:0000259" key="2">
    <source>
        <dbReference type="Pfam" id="PF02834"/>
    </source>
</evidence>
<evidence type="ECO:0000256" key="1">
    <source>
        <dbReference type="ARBA" id="ARBA00022801"/>
    </source>
</evidence>
<dbReference type="InterPro" id="IPR009097">
    <property type="entry name" value="Cyclic_Pdiesterase"/>
</dbReference>
<dbReference type="OrthoDB" id="7061261at2"/>
<dbReference type="SUPFAM" id="SSF55144">
    <property type="entry name" value="LigT-like"/>
    <property type="match status" value="1"/>
</dbReference>
<organism evidence="3 4">
    <name type="scientific">Massilia cavernae</name>
    <dbReference type="NCBI Taxonomy" id="2320864"/>
    <lineage>
        <taxon>Bacteria</taxon>
        <taxon>Pseudomonadati</taxon>
        <taxon>Pseudomonadota</taxon>
        <taxon>Betaproteobacteria</taxon>
        <taxon>Burkholderiales</taxon>
        <taxon>Oxalobacteraceae</taxon>
        <taxon>Telluria group</taxon>
        <taxon>Massilia</taxon>
    </lineage>
</organism>
<feature type="domain" description="Phosphoesterase HXTX" evidence="2">
    <location>
        <begin position="14"/>
        <end position="84"/>
    </location>
</feature>
<gene>
    <name evidence="3" type="primary">thpR</name>
    <name evidence="3" type="ORF">D3872_13890</name>
</gene>
<dbReference type="AlphaFoldDB" id="A0A418XRQ0"/>